<feature type="non-terminal residue" evidence="3">
    <location>
        <position position="1"/>
    </location>
</feature>
<comment type="caution">
    <text evidence="3">The sequence shown here is derived from an EMBL/GenBank/DDBJ whole genome shotgun (WGS) entry which is preliminary data.</text>
</comment>
<dbReference type="EMBL" id="CAJNOQ010010798">
    <property type="protein sequence ID" value="CAF1261314.1"/>
    <property type="molecule type" value="Genomic_DNA"/>
</dbReference>
<dbReference type="Proteomes" id="UP000681722">
    <property type="component" value="Unassembled WGS sequence"/>
</dbReference>
<dbReference type="EMBL" id="CAJOBA010005767">
    <property type="protein sequence ID" value="CAF3754015.1"/>
    <property type="molecule type" value="Genomic_DNA"/>
</dbReference>
<accession>A0A815ASF8</accession>
<dbReference type="Proteomes" id="UP000663829">
    <property type="component" value="Unassembled WGS sequence"/>
</dbReference>
<keyword evidence="6" id="KW-1185">Reference proteome</keyword>
<evidence type="ECO:0000313" key="6">
    <source>
        <dbReference type="Proteomes" id="UP000663829"/>
    </source>
</evidence>
<dbReference type="AlphaFoldDB" id="A0A815ASF8"/>
<organism evidence="3 6">
    <name type="scientific">Didymodactylos carnosus</name>
    <dbReference type="NCBI Taxonomy" id="1234261"/>
    <lineage>
        <taxon>Eukaryota</taxon>
        <taxon>Metazoa</taxon>
        <taxon>Spiralia</taxon>
        <taxon>Gnathifera</taxon>
        <taxon>Rotifera</taxon>
        <taxon>Eurotatoria</taxon>
        <taxon>Bdelloidea</taxon>
        <taxon>Philodinida</taxon>
        <taxon>Philodinidae</taxon>
        <taxon>Didymodactylos</taxon>
    </lineage>
</organism>
<feature type="compositionally biased region" description="Basic and acidic residues" evidence="1">
    <location>
        <begin position="35"/>
        <end position="45"/>
    </location>
</feature>
<name>A0A815ASF8_9BILA</name>
<reference evidence="3" key="1">
    <citation type="submission" date="2021-02" db="EMBL/GenBank/DDBJ databases">
        <authorList>
            <person name="Nowell W R."/>
        </authorList>
    </citation>
    <scope>NUCLEOTIDE SEQUENCE</scope>
</reference>
<feature type="compositionally biased region" description="Low complexity" evidence="1">
    <location>
        <begin position="51"/>
        <end position="66"/>
    </location>
</feature>
<evidence type="ECO:0000313" key="4">
    <source>
        <dbReference type="EMBL" id="CAF3754015.1"/>
    </source>
</evidence>
<dbReference type="Proteomes" id="UP000677228">
    <property type="component" value="Unassembled WGS sequence"/>
</dbReference>
<evidence type="ECO:0000313" key="2">
    <source>
        <dbReference type="EMBL" id="CAF0983606.1"/>
    </source>
</evidence>
<gene>
    <name evidence="3" type="ORF">GPM918_LOCUS26618</name>
    <name evidence="2" type="ORF">OVA965_LOCUS13711</name>
    <name evidence="5" type="ORF">SRO942_LOCUS26808</name>
    <name evidence="4" type="ORF">TMI583_LOCUS13714</name>
</gene>
<dbReference type="EMBL" id="CAJNOK010005761">
    <property type="protein sequence ID" value="CAF0983606.1"/>
    <property type="molecule type" value="Genomic_DNA"/>
</dbReference>
<feature type="region of interest" description="Disordered" evidence="1">
    <location>
        <begin position="1"/>
        <end position="80"/>
    </location>
</feature>
<evidence type="ECO:0000256" key="1">
    <source>
        <dbReference type="SAM" id="MobiDB-lite"/>
    </source>
</evidence>
<evidence type="ECO:0000313" key="3">
    <source>
        <dbReference type="EMBL" id="CAF1261314.1"/>
    </source>
</evidence>
<protein>
    <submittedName>
        <fullName evidence="3">Uncharacterized protein</fullName>
    </submittedName>
</protein>
<dbReference type="Proteomes" id="UP000682733">
    <property type="component" value="Unassembled WGS sequence"/>
</dbReference>
<evidence type="ECO:0000313" key="5">
    <source>
        <dbReference type="EMBL" id="CAF4039312.1"/>
    </source>
</evidence>
<dbReference type="EMBL" id="CAJOBC010018877">
    <property type="protein sequence ID" value="CAF4039312.1"/>
    <property type="molecule type" value="Genomic_DNA"/>
</dbReference>
<proteinExistence type="predicted"/>
<sequence length="80" mass="8976">RKCLKIEDPSEENSNDNKNNDYQRINNNEPGQVHNDNEKQSDDLAAHTNLSISPFSQSSSSSPNNENESEEETKSGKIVK</sequence>